<dbReference type="EMBL" id="EQ990035">
    <property type="protein sequence ID" value="EEF22838.1"/>
    <property type="molecule type" value="Genomic_DNA"/>
</dbReference>
<gene>
    <name evidence="1" type="ORF">RCOM_2111550</name>
</gene>
<dbReference type="AlphaFoldDB" id="B9TMS7"/>
<reference evidence="2" key="1">
    <citation type="journal article" date="2010" name="Nat. Biotechnol.">
        <title>Draft genome sequence of the oilseed species Ricinus communis.</title>
        <authorList>
            <person name="Chan A.P."/>
            <person name="Crabtree J."/>
            <person name="Zhao Q."/>
            <person name="Lorenzi H."/>
            <person name="Orvis J."/>
            <person name="Puiu D."/>
            <person name="Melake-Berhan A."/>
            <person name="Jones K.M."/>
            <person name="Redman J."/>
            <person name="Chen G."/>
            <person name="Cahoon E.B."/>
            <person name="Gedil M."/>
            <person name="Stanke M."/>
            <person name="Haas B.J."/>
            <person name="Wortman J.R."/>
            <person name="Fraser-Liggett C.M."/>
            <person name="Ravel J."/>
            <person name="Rabinowicz P.D."/>
        </authorList>
    </citation>
    <scope>NUCLEOTIDE SEQUENCE [LARGE SCALE GENOMIC DNA]</scope>
    <source>
        <strain evidence="2">cv. Hale</strain>
    </source>
</reference>
<dbReference type="InParanoid" id="B9TMS7"/>
<evidence type="ECO:0000313" key="1">
    <source>
        <dbReference type="EMBL" id="EEF22838.1"/>
    </source>
</evidence>
<dbReference type="Proteomes" id="UP000008311">
    <property type="component" value="Unassembled WGS sequence"/>
</dbReference>
<sequence>MLIRVDLPAPFSPTKPWIEPLAMAKLTSVFALTAPKCLEMSRNSTAGCIGSFLD</sequence>
<proteinExistence type="predicted"/>
<evidence type="ECO:0000313" key="2">
    <source>
        <dbReference type="Proteomes" id="UP000008311"/>
    </source>
</evidence>
<keyword evidence="2" id="KW-1185">Reference proteome</keyword>
<organism evidence="1 2">
    <name type="scientific">Ricinus communis</name>
    <name type="common">Castor bean</name>
    <dbReference type="NCBI Taxonomy" id="3988"/>
    <lineage>
        <taxon>Eukaryota</taxon>
        <taxon>Viridiplantae</taxon>
        <taxon>Streptophyta</taxon>
        <taxon>Embryophyta</taxon>
        <taxon>Tracheophyta</taxon>
        <taxon>Spermatophyta</taxon>
        <taxon>Magnoliopsida</taxon>
        <taxon>eudicotyledons</taxon>
        <taxon>Gunneridae</taxon>
        <taxon>Pentapetalae</taxon>
        <taxon>rosids</taxon>
        <taxon>fabids</taxon>
        <taxon>Malpighiales</taxon>
        <taxon>Euphorbiaceae</taxon>
        <taxon>Acalyphoideae</taxon>
        <taxon>Acalypheae</taxon>
        <taxon>Ricinus</taxon>
    </lineage>
</organism>
<name>B9TMS7_RICCO</name>
<protein>
    <submittedName>
        <fullName evidence="1">Uncharacterized protein</fullName>
    </submittedName>
</protein>
<accession>B9TMS7</accession>